<dbReference type="AlphaFoldDB" id="A0A242M2G6"/>
<evidence type="ECO:0000313" key="1">
    <source>
        <dbReference type="EMBL" id="OTP65302.1"/>
    </source>
</evidence>
<reference evidence="1 2" key="1">
    <citation type="submission" date="2017-03" db="EMBL/GenBank/DDBJ databases">
        <title>Genome analysis of strain PAMC 26510.</title>
        <authorList>
            <person name="Oh H.-M."/>
            <person name="Yang J.-A."/>
        </authorList>
    </citation>
    <scope>NUCLEOTIDE SEQUENCE [LARGE SCALE GENOMIC DNA]</scope>
    <source>
        <strain evidence="1 2">PAMC 26510</strain>
    </source>
</reference>
<dbReference type="Proteomes" id="UP000194546">
    <property type="component" value="Unassembled WGS sequence"/>
</dbReference>
<dbReference type="EMBL" id="NBTY01000223">
    <property type="protein sequence ID" value="OTP65302.1"/>
    <property type="molecule type" value="Genomic_DNA"/>
</dbReference>
<comment type="caution">
    <text evidence="1">The sequence shown here is derived from an EMBL/GenBank/DDBJ whole genome shotgun (WGS) entry which is preliminary data.</text>
</comment>
<gene>
    <name evidence="1" type="ORF">PAMC26510_38145</name>
</gene>
<sequence length="192" mass="21870">MKFCSIRLRISVYNCSVRQCALRQVSRVRRDLVKSRLKTGITLAAMALALLTSFSANAEENRLIDRHVTQLNLNQTICDARYLDKVTPSFDSQAQRKEQLLKERGIDSRNATVYAFEFRVPILLGGIPDLVDNVDLRRWDGAAGARRKRRLTVVLRHCVCAGKVPLHRAQVTISGDWSARFAHLWSLSCRDF</sequence>
<protein>
    <submittedName>
        <fullName evidence="1">Uncharacterized protein</fullName>
    </submittedName>
</protein>
<name>A0A242M2G6_CABSO</name>
<proteinExistence type="predicted"/>
<accession>A0A242M2G6</accession>
<organism evidence="1 2">
    <name type="scientific">Caballeronia sordidicola</name>
    <name type="common">Burkholderia sordidicola</name>
    <dbReference type="NCBI Taxonomy" id="196367"/>
    <lineage>
        <taxon>Bacteria</taxon>
        <taxon>Pseudomonadati</taxon>
        <taxon>Pseudomonadota</taxon>
        <taxon>Betaproteobacteria</taxon>
        <taxon>Burkholderiales</taxon>
        <taxon>Burkholderiaceae</taxon>
        <taxon>Caballeronia</taxon>
    </lineage>
</organism>
<evidence type="ECO:0000313" key="2">
    <source>
        <dbReference type="Proteomes" id="UP000194546"/>
    </source>
</evidence>